<dbReference type="Gene3D" id="3.40.50.1820">
    <property type="entry name" value="alpha/beta hydrolase"/>
    <property type="match status" value="1"/>
</dbReference>
<reference evidence="1 2" key="1">
    <citation type="journal article" date="2023" name="Int. J. Syst. Evol. Microbiol.">
        <title>Sellimonas catena sp. nov., isolated from human faeces.</title>
        <authorList>
            <person name="Hisatomi A."/>
            <person name="Ohkuma M."/>
            <person name="Sakamoto M."/>
        </authorList>
    </citation>
    <scope>NUCLEOTIDE SEQUENCE [LARGE SCALE GENOMIC DNA]</scope>
    <source>
        <strain evidence="1 2">12EGH17</strain>
    </source>
</reference>
<proteinExistence type="predicted"/>
<dbReference type="RefSeq" id="WP_281873639.1">
    <property type="nucleotide sequence ID" value="NZ_BSBO01000034.1"/>
</dbReference>
<dbReference type="InterPro" id="IPR029058">
    <property type="entry name" value="AB_hydrolase_fold"/>
</dbReference>
<dbReference type="Proteomes" id="UP001145145">
    <property type="component" value="Unassembled WGS sequence"/>
</dbReference>
<protein>
    <submittedName>
        <fullName evidence="1">Alpha/beta hydrolase</fullName>
    </submittedName>
</protein>
<dbReference type="GO" id="GO:0016787">
    <property type="term" value="F:hydrolase activity"/>
    <property type="evidence" value="ECO:0007669"/>
    <property type="project" value="UniProtKB-KW"/>
</dbReference>
<dbReference type="EMBL" id="BSBO01000034">
    <property type="protein sequence ID" value="GLG05687.1"/>
    <property type="molecule type" value="Genomic_DNA"/>
</dbReference>
<gene>
    <name evidence="1" type="ORF">Selli1_28610</name>
</gene>
<name>A0A9W6CAK6_9FIRM</name>
<evidence type="ECO:0000313" key="2">
    <source>
        <dbReference type="Proteomes" id="UP001145145"/>
    </source>
</evidence>
<comment type="caution">
    <text evidence="1">The sequence shown here is derived from an EMBL/GenBank/DDBJ whole genome shotgun (WGS) entry which is preliminary data.</text>
</comment>
<accession>A0A9W6CAK6</accession>
<evidence type="ECO:0000313" key="1">
    <source>
        <dbReference type="EMBL" id="GLG05687.1"/>
    </source>
</evidence>
<dbReference type="AlphaFoldDB" id="A0A9W6CAK6"/>
<dbReference type="SUPFAM" id="SSF53474">
    <property type="entry name" value="alpha/beta-Hydrolases"/>
    <property type="match status" value="1"/>
</dbReference>
<keyword evidence="1" id="KW-0378">Hydrolase</keyword>
<sequence>MDKVVIYIHGKGGNAEESVHYKSLFSDCDVVGLNYTAQYPWEAKKEFPPLFDLICKNYKSVQIVANSIGAYFAMNALSGKQIEKAYFISPIVNMEQLIVDMMFWANVTEDELQDRKEIETTFGETLSWEYLCYVRKNPITWEIPTDVLFGEKDNLTSYATISEFAKQTKSTLTVMRNGEHWFHTEEQMKFLDEWINKSRQLEVGRMCDDENRNREGFPPVF</sequence>
<organism evidence="1 2">
    <name type="scientific">Sellimonas catena</name>
    <dbReference type="NCBI Taxonomy" id="2994035"/>
    <lineage>
        <taxon>Bacteria</taxon>
        <taxon>Bacillati</taxon>
        <taxon>Bacillota</taxon>
        <taxon>Clostridia</taxon>
        <taxon>Lachnospirales</taxon>
        <taxon>Lachnospiraceae</taxon>
        <taxon>Sellimonas</taxon>
    </lineage>
</organism>
<keyword evidence="2" id="KW-1185">Reference proteome</keyword>